<dbReference type="AlphaFoldDB" id="A0A098GIV5"/>
<evidence type="ECO:0000313" key="2">
    <source>
        <dbReference type="EMBL" id="SCY66592.1"/>
    </source>
</evidence>
<protein>
    <submittedName>
        <fullName evidence="1">Uncharacterized protein</fullName>
    </submittedName>
</protein>
<gene>
    <name evidence="1" type="ORF">LMI_2649</name>
    <name evidence="2" type="ORF">SAMN02982997_02417</name>
</gene>
<organism evidence="1 3">
    <name type="scientific">Legionella micdadei</name>
    <name type="common">Tatlockia micdadei</name>
    <dbReference type="NCBI Taxonomy" id="451"/>
    <lineage>
        <taxon>Bacteria</taxon>
        <taxon>Pseudomonadati</taxon>
        <taxon>Pseudomonadota</taxon>
        <taxon>Gammaproteobacteria</taxon>
        <taxon>Legionellales</taxon>
        <taxon>Legionellaceae</taxon>
        <taxon>Legionella</taxon>
    </lineage>
</organism>
<accession>A0A098GIV5</accession>
<evidence type="ECO:0000313" key="4">
    <source>
        <dbReference type="Proteomes" id="UP000182998"/>
    </source>
</evidence>
<dbReference type="Proteomes" id="UP000182998">
    <property type="component" value="Unassembled WGS sequence"/>
</dbReference>
<dbReference type="HOGENOM" id="CLU_159855_0_0_6"/>
<evidence type="ECO:0000313" key="1">
    <source>
        <dbReference type="EMBL" id="CEG61905.1"/>
    </source>
</evidence>
<reference evidence="2 4" key="3">
    <citation type="submission" date="2016-10" db="EMBL/GenBank/DDBJ databases">
        <authorList>
            <person name="Varghese N."/>
            <person name="Submissions S."/>
        </authorList>
    </citation>
    <scope>NUCLEOTIDE SEQUENCE [LARGE SCALE GENOMIC DNA]</scope>
    <source>
        <strain evidence="2 4">ATCC 33218</strain>
    </source>
</reference>
<dbReference type="EMBL" id="FMVN01000013">
    <property type="protein sequence ID" value="SCY66592.1"/>
    <property type="molecule type" value="Genomic_DNA"/>
</dbReference>
<keyword evidence="4" id="KW-1185">Reference proteome</keyword>
<dbReference type="OrthoDB" id="5609210at2"/>
<evidence type="ECO:0000313" key="3">
    <source>
        <dbReference type="Proteomes" id="UP000032414"/>
    </source>
</evidence>
<dbReference type="STRING" id="451.B6N58_02955"/>
<reference evidence="3" key="2">
    <citation type="submission" date="2014-09" db="EMBL/GenBank/DDBJ databases">
        <authorList>
            <person name="Gomez-Valero L."/>
        </authorList>
    </citation>
    <scope>NUCLEOTIDE SEQUENCE [LARGE SCALE GENOMIC DNA]</scope>
    <source>
        <strain evidence="3">ATCC33218</strain>
    </source>
</reference>
<dbReference type="Proteomes" id="UP000032414">
    <property type="component" value="Chromosome I"/>
</dbReference>
<proteinExistence type="predicted"/>
<dbReference type="KEGG" id="tmc:LMI_2649"/>
<name>A0A098GIV5_LEGMI</name>
<dbReference type="EMBL" id="LN614830">
    <property type="protein sequence ID" value="CEG61905.1"/>
    <property type="molecule type" value="Genomic_DNA"/>
</dbReference>
<dbReference type="RefSeq" id="WP_045100067.1">
    <property type="nucleotide sequence ID" value="NZ_CP020614.1"/>
</dbReference>
<reference evidence="1" key="1">
    <citation type="submission" date="2014-09" db="EMBL/GenBank/DDBJ databases">
        <authorList>
            <person name="GOMEZ-VALERO Laura"/>
        </authorList>
    </citation>
    <scope>NUCLEOTIDE SEQUENCE</scope>
    <source>
        <strain evidence="1">ATCC33218</strain>
    </source>
</reference>
<dbReference type="PATRIC" id="fig|451.8.peg.2612"/>
<sequence length="100" mass="11722">MSASIDDLTIAYSEDGTETTKELGKHVLSKGAWTTIMFRYQDWDNSKNDFGPVKYSIRRYQKRNNQYWMKSKFNISSEEQARKIIEVLTEWLAQDESQSG</sequence>